<dbReference type="EMBL" id="GL984280">
    <property type="protein sequence ID" value="EGR28241.1"/>
    <property type="molecule type" value="Genomic_DNA"/>
</dbReference>
<evidence type="ECO:0000313" key="1">
    <source>
        <dbReference type="EMBL" id="EGR28241.1"/>
    </source>
</evidence>
<reference evidence="1 2" key="1">
    <citation type="submission" date="2011-07" db="EMBL/GenBank/DDBJ databases">
        <authorList>
            <person name="Coyne R."/>
            <person name="Brami D."/>
            <person name="Johnson J."/>
            <person name="Hostetler J."/>
            <person name="Hannick L."/>
            <person name="Clark T."/>
            <person name="Cassidy-Hanley D."/>
            <person name="Inman J."/>
        </authorList>
    </citation>
    <scope>NUCLEOTIDE SEQUENCE [LARGE SCALE GENOMIC DNA]</scope>
    <source>
        <strain evidence="1 2">G5</strain>
    </source>
</reference>
<organism evidence="1 2">
    <name type="scientific">Ichthyophthirius multifiliis</name>
    <name type="common">White spot disease agent</name>
    <name type="synonym">Ich</name>
    <dbReference type="NCBI Taxonomy" id="5932"/>
    <lineage>
        <taxon>Eukaryota</taxon>
        <taxon>Sar</taxon>
        <taxon>Alveolata</taxon>
        <taxon>Ciliophora</taxon>
        <taxon>Intramacronucleata</taxon>
        <taxon>Oligohymenophorea</taxon>
        <taxon>Hymenostomatida</taxon>
        <taxon>Ophryoglenina</taxon>
        <taxon>Ichthyophthirius</taxon>
    </lineage>
</organism>
<dbReference type="OMA" id="PECVKEN"/>
<dbReference type="Proteomes" id="UP000008983">
    <property type="component" value="Unassembled WGS sequence"/>
</dbReference>
<accession>G0R2R9</accession>
<dbReference type="InParanoid" id="G0R2R9"/>
<proteinExistence type="predicted"/>
<gene>
    <name evidence="1" type="ORF">IMG5_180810</name>
</gene>
<name>G0R2R9_ICHMU</name>
<sequence>MLNSIIILFICMIKFSLQNLQHIQFTWQQQILFVMFLKTFWRNAIIYTIIIKIRWYLYTFIWQSLIFLTIFDSISPKKDTIKSPTRDDIATCQVRQCFHPLYECFQDKNCEKELIEMEHKYEQDPSQYETLVSQLKASELKELFSCYKKKCQVESYIQHCGKEDVYIKQCFRNKDCQKENKAYFDNYNTCSNRKYQACEGLQGEKQLQCISQEVIWCASDGLTDLKGELASAFFCL</sequence>
<evidence type="ECO:0000313" key="2">
    <source>
        <dbReference type="Proteomes" id="UP000008983"/>
    </source>
</evidence>
<keyword evidence="2" id="KW-1185">Reference proteome</keyword>
<dbReference type="eggNOG" id="ENOG502R2U6">
    <property type="taxonomic scope" value="Eukaryota"/>
</dbReference>
<protein>
    <submittedName>
        <fullName evidence="1">Uncharacterized protein</fullName>
    </submittedName>
</protein>
<dbReference type="RefSeq" id="XP_004027586.1">
    <property type="nucleotide sequence ID" value="XM_004027537.1"/>
</dbReference>
<dbReference type="AlphaFoldDB" id="G0R2R9"/>
<dbReference type="GeneID" id="14904314"/>